<keyword evidence="1" id="KW-0378">Hydrolase</keyword>
<keyword evidence="2" id="KW-1185">Reference proteome</keyword>
<dbReference type="GO" id="GO:0016787">
    <property type="term" value="F:hydrolase activity"/>
    <property type="evidence" value="ECO:0007669"/>
    <property type="project" value="UniProtKB-KW"/>
</dbReference>
<sequence>MSRRLIELPSTLLRIEGFRSSILNNERDLRLYLPPGYSENPDSRYPVLYAHDGQNLFDKGAHETDPLNPFAVARSWNLHLTADRLIAEGLMEEVIIVGIFNMGGERSGEYMHGLEGIEHERDRDQAVPRGELYERFLVEELKPFIDSVFRTKRDAENTGLIGSSRGGQITYHIGFSRPDIFGKLGILSPYFYYVNPLTLIEYRMYVSFPSRLPLSKIWIDLGGREGVLVMEKHVRQVVAELLDAGYEPDSQLAFYFEPDAAHTEADWEERAHLPLLHLFGKPSKLAGVSLKELGTSFFERSKLRLLPTAEYENGWRITPLNGSFKSADPDAASVDHSGGIVPKEGGTAVVEYEFEGKRAKASVTIS</sequence>
<accession>A0A398CE35</accession>
<dbReference type="SUPFAM" id="SSF53474">
    <property type="entry name" value="alpha/beta-Hydrolases"/>
    <property type="match status" value="1"/>
</dbReference>
<gene>
    <name evidence="1" type="ORF">D3H35_25895</name>
</gene>
<dbReference type="Proteomes" id="UP000266340">
    <property type="component" value="Unassembled WGS sequence"/>
</dbReference>
<dbReference type="AlphaFoldDB" id="A0A398CE35"/>
<dbReference type="InterPro" id="IPR000801">
    <property type="entry name" value="Esterase-like"/>
</dbReference>
<evidence type="ECO:0000313" key="2">
    <source>
        <dbReference type="Proteomes" id="UP000266340"/>
    </source>
</evidence>
<evidence type="ECO:0000313" key="1">
    <source>
        <dbReference type="EMBL" id="RIE00890.1"/>
    </source>
</evidence>
<dbReference type="Pfam" id="PF00756">
    <property type="entry name" value="Esterase"/>
    <property type="match status" value="1"/>
</dbReference>
<comment type="caution">
    <text evidence="1">The sequence shown here is derived from an EMBL/GenBank/DDBJ whole genome shotgun (WGS) entry which is preliminary data.</text>
</comment>
<protein>
    <submittedName>
        <fullName evidence="1">Alpha/beta hydrolase</fullName>
    </submittedName>
</protein>
<dbReference type="InterPro" id="IPR029058">
    <property type="entry name" value="AB_hydrolase_fold"/>
</dbReference>
<name>A0A398CE35_9BACL</name>
<reference evidence="1 2" key="1">
    <citation type="submission" date="2018-09" db="EMBL/GenBank/DDBJ databases">
        <title>Cohnella cavernae sp. nov., isolated from a karst cave.</title>
        <authorList>
            <person name="Zhu H."/>
        </authorList>
    </citation>
    <scope>NUCLEOTIDE SEQUENCE [LARGE SCALE GENOMIC DNA]</scope>
    <source>
        <strain evidence="1 2">K2E09-144</strain>
    </source>
</reference>
<dbReference type="PANTHER" id="PTHR48098">
    <property type="entry name" value="ENTEROCHELIN ESTERASE-RELATED"/>
    <property type="match status" value="1"/>
</dbReference>
<dbReference type="PANTHER" id="PTHR48098:SF6">
    <property type="entry name" value="FERRI-BACILLIBACTIN ESTERASE BESA"/>
    <property type="match status" value="1"/>
</dbReference>
<dbReference type="EMBL" id="QXJM01000043">
    <property type="protein sequence ID" value="RIE00890.1"/>
    <property type="molecule type" value="Genomic_DNA"/>
</dbReference>
<organism evidence="1 2">
    <name type="scientific">Cohnella faecalis</name>
    <dbReference type="NCBI Taxonomy" id="2315694"/>
    <lineage>
        <taxon>Bacteria</taxon>
        <taxon>Bacillati</taxon>
        <taxon>Bacillota</taxon>
        <taxon>Bacilli</taxon>
        <taxon>Bacillales</taxon>
        <taxon>Paenibacillaceae</taxon>
        <taxon>Cohnella</taxon>
    </lineage>
</organism>
<proteinExistence type="predicted"/>
<dbReference type="InterPro" id="IPR050583">
    <property type="entry name" value="Mycobacterial_A85_antigen"/>
</dbReference>
<dbReference type="Gene3D" id="3.40.50.1820">
    <property type="entry name" value="alpha/beta hydrolase"/>
    <property type="match status" value="1"/>
</dbReference>